<sequence>MEESMNGEIQQESATSIEYENENSEIQNRAYTSGGIENQNGKLLENLVCIIRDNEETIRSFYAETVLGRLHDNDFVKMILMDSICILELFLRNYYRLWESDDPKLADQWMTPLLMLDLLTFLYFNCFNVQNITPTAVKIEHYADLVRTFQLPPILSLTGRQIEVENFWYSAKDLVEAGAKFKVSSSRCLLDLKFNFKYGLLEMPLLVLNNLTEALIENLMALELFRHGENKYIMDYFYILGFLVNTNKDMDLLCDKGIVVNYLRDNEAATSMVKNLCTNFSWSCMNSDYNNICKELNAFYEKPLHRWKAFLRHEYFSTPLKVASSIPGLILLVLTLLQTVFAILQVVFKH</sequence>
<protein>
    <submittedName>
        <fullName evidence="2">Uncharacterized protein</fullName>
    </submittedName>
</protein>
<keyword evidence="3" id="KW-1185">Reference proteome</keyword>
<dbReference type="AlphaFoldDB" id="A0A7N2LIU3"/>
<reference evidence="2" key="2">
    <citation type="submission" date="2021-01" db="UniProtKB">
        <authorList>
            <consortium name="EnsemblPlants"/>
        </authorList>
    </citation>
    <scope>IDENTIFICATION</scope>
</reference>
<dbReference type="Pfam" id="PF03140">
    <property type="entry name" value="DUF247"/>
    <property type="match status" value="2"/>
</dbReference>
<dbReference type="InterPro" id="IPR004158">
    <property type="entry name" value="DUF247_pln"/>
</dbReference>
<dbReference type="EnsemblPlants" id="QL04p061812:mrna">
    <property type="protein sequence ID" value="QL04p061812:mrna"/>
    <property type="gene ID" value="QL04p061812"/>
</dbReference>
<accession>A0A7N2LIU3</accession>
<dbReference type="EMBL" id="LRBV02000004">
    <property type="status" value="NOT_ANNOTATED_CDS"/>
    <property type="molecule type" value="Genomic_DNA"/>
</dbReference>
<organism evidence="2 3">
    <name type="scientific">Quercus lobata</name>
    <name type="common">Valley oak</name>
    <dbReference type="NCBI Taxonomy" id="97700"/>
    <lineage>
        <taxon>Eukaryota</taxon>
        <taxon>Viridiplantae</taxon>
        <taxon>Streptophyta</taxon>
        <taxon>Embryophyta</taxon>
        <taxon>Tracheophyta</taxon>
        <taxon>Spermatophyta</taxon>
        <taxon>Magnoliopsida</taxon>
        <taxon>eudicotyledons</taxon>
        <taxon>Gunneridae</taxon>
        <taxon>Pentapetalae</taxon>
        <taxon>rosids</taxon>
        <taxon>fabids</taxon>
        <taxon>Fagales</taxon>
        <taxon>Fagaceae</taxon>
        <taxon>Quercus</taxon>
    </lineage>
</organism>
<feature type="transmembrane region" description="Helical" evidence="1">
    <location>
        <begin position="326"/>
        <end position="348"/>
    </location>
</feature>
<evidence type="ECO:0000313" key="2">
    <source>
        <dbReference type="EnsemblPlants" id="QL04p061812:mrna"/>
    </source>
</evidence>
<reference evidence="2 3" key="1">
    <citation type="journal article" date="2016" name="G3 (Bethesda)">
        <title>First Draft Assembly and Annotation of the Genome of a California Endemic Oak Quercus lobata Nee (Fagaceae).</title>
        <authorList>
            <person name="Sork V.L."/>
            <person name="Fitz-Gibbon S.T."/>
            <person name="Puiu D."/>
            <person name="Crepeau M."/>
            <person name="Gugger P.F."/>
            <person name="Sherman R."/>
            <person name="Stevens K."/>
            <person name="Langley C.H."/>
            <person name="Pellegrini M."/>
            <person name="Salzberg S.L."/>
        </authorList>
    </citation>
    <scope>NUCLEOTIDE SEQUENCE [LARGE SCALE GENOMIC DNA]</scope>
    <source>
        <strain evidence="2 3">cv. SW786</strain>
    </source>
</reference>
<dbReference type="Proteomes" id="UP000594261">
    <property type="component" value="Chromosome 4"/>
</dbReference>
<evidence type="ECO:0000313" key="3">
    <source>
        <dbReference type="Proteomes" id="UP000594261"/>
    </source>
</evidence>
<keyword evidence="1" id="KW-0812">Transmembrane</keyword>
<dbReference type="PANTHER" id="PTHR31170">
    <property type="entry name" value="BNAC04G53230D PROTEIN"/>
    <property type="match status" value="1"/>
</dbReference>
<dbReference type="Gramene" id="QL04p061812:mrna">
    <property type="protein sequence ID" value="QL04p061812:mrna"/>
    <property type="gene ID" value="QL04p061812"/>
</dbReference>
<keyword evidence="1" id="KW-1133">Transmembrane helix</keyword>
<proteinExistence type="predicted"/>
<keyword evidence="1" id="KW-0472">Membrane</keyword>
<dbReference type="PANTHER" id="PTHR31170:SF9">
    <property type="entry name" value="PROTEIN, PUTATIVE (DUF247)-RELATED"/>
    <property type="match status" value="1"/>
</dbReference>
<name>A0A7N2LIU3_QUELO</name>
<dbReference type="InParanoid" id="A0A7N2LIU3"/>
<evidence type="ECO:0000256" key="1">
    <source>
        <dbReference type="SAM" id="Phobius"/>
    </source>
</evidence>